<evidence type="ECO:0000313" key="2">
    <source>
        <dbReference type="EMBL" id="MCO8270846.1"/>
    </source>
</evidence>
<keyword evidence="1" id="KW-0812">Transmembrane</keyword>
<dbReference type="Proteomes" id="UP001523369">
    <property type="component" value="Unassembled WGS sequence"/>
</dbReference>
<keyword evidence="1" id="KW-0472">Membrane</keyword>
<feature type="transmembrane region" description="Helical" evidence="1">
    <location>
        <begin position="47"/>
        <end position="69"/>
    </location>
</feature>
<dbReference type="RefSeq" id="WP_253236973.1">
    <property type="nucleotide sequence ID" value="NZ_JAMYJR010000009.1"/>
</dbReference>
<dbReference type="EMBL" id="JAMYJR010000009">
    <property type="protein sequence ID" value="MCO8270846.1"/>
    <property type="molecule type" value="Genomic_DNA"/>
</dbReference>
<sequence>MTFHQSSAALLILAAVVVAGYHVSRRPSVRRSAPVAHLARGHSWRPAAGLLTVVVLVLAALFTAAFNAAS</sequence>
<evidence type="ECO:0000313" key="3">
    <source>
        <dbReference type="Proteomes" id="UP001523369"/>
    </source>
</evidence>
<reference evidence="2 3" key="1">
    <citation type="submission" date="2022-06" db="EMBL/GenBank/DDBJ databases">
        <title>New Species of the Genus Actinoplanes, ActinopZanes ferrugineus.</title>
        <authorList>
            <person name="Ding P."/>
        </authorList>
    </citation>
    <scope>NUCLEOTIDE SEQUENCE [LARGE SCALE GENOMIC DNA]</scope>
    <source>
        <strain evidence="2 3">TRM88003</strain>
    </source>
</reference>
<keyword evidence="3" id="KW-1185">Reference proteome</keyword>
<accession>A0ABT1DLA7</accession>
<evidence type="ECO:0000256" key="1">
    <source>
        <dbReference type="SAM" id="Phobius"/>
    </source>
</evidence>
<comment type="caution">
    <text evidence="2">The sequence shown here is derived from an EMBL/GenBank/DDBJ whole genome shotgun (WGS) entry which is preliminary data.</text>
</comment>
<keyword evidence="1" id="KW-1133">Transmembrane helix</keyword>
<protein>
    <submittedName>
        <fullName evidence="2">Uncharacterized protein</fullName>
    </submittedName>
</protein>
<organism evidence="2 3">
    <name type="scientific">Paractinoplanes aksuensis</name>
    <dbReference type="NCBI Taxonomy" id="2939490"/>
    <lineage>
        <taxon>Bacteria</taxon>
        <taxon>Bacillati</taxon>
        <taxon>Actinomycetota</taxon>
        <taxon>Actinomycetes</taxon>
        <taxon>Micromonosporales</taxon>
        <taxon>Micromonosporaceae</taxon>
        <taxon>Paractinoplanes</taxon>
    </lineage>
</organism>
<proteinExistence type="predicted"/>
<name>A0ABT1DLA7_9ACTN</name>
<gene>
    <name evidence="2" type="ORF">M1L60_09605</name>
</gene>